<protein>
    <submittedName>
        <fullName evidence="2">Uncharacterized protein</fullName>
    </submittedName>
</protein>
<feature type="region of interest" description="Disordered" evidence="1">
    <location>
        <begin position="144"/>
        <end position="217"/>
    </location>
</feature>
<dbReference type="EMBL" id="CAJNJA010069297">
    <property type="protein sequence ID" value="CAE7897447.1"/>
    <property type="molecule type" value="Genomic_DNA"/>
</dbReference>
<evidence type="ECO:0000256" key="1">
    <source>
        <dbReference type="SAM" id="MobiDB-lite"/>
    </source>
</evidence>
<keyword evidence="3" id="KW-1185">Reference proteome</keyword>
<name>A0A813BB84_9DINO</name>
<feature type="region of interest" description="Disordered" evidence="1">
    <location>
        <begin position="1022"/>
        <end position="1041"/>
    </location>
</feature>
<dbReference type="Proteomes" id="UP000601435">
    <property type="component" value="Unassembled WGS sequence"/>
</dbReference>
<proteinExistence type="predicted"/>
<reference evidence="2" key="1">
    <citation type="submission" date="2021-02" db="EMBL/GenBank/DDBJ databases">
        <authorList>
            <person name="Dougan E. K."/>
            <person name="Rhodes N."/>
            <person name="Thang M."/>
            <person name="Chan C."/>
        </authorList>
    </citation>
    <scope>NUCLEOTIDE SEQUENCE</scope>
</reference>
<gene>
    <name evidence="2" type="ORF">SNEC2469_LOCUS30100</name>
</gene>
<evidence type="ECO:0000313" key="3">
    <source>
        <dbReference type="Proteomes" id="UP000601435"/>
    </source>
</evidence>
<feature type="non-terminal residue" evidence="2">
    <location>
        <position position="1"/>
    </location>
</feature>
<dbReference type="AlphaFoldDB" id="A0A813BB84"/>
<feature type="compositionally biased region" description="Acidic residues" evidence="1">
    <location>
        <begin position="151"/>
        <end position="176"/>
    </location>
</feature>
<evidence type="ECO:0000313" key="2">
    <source>
        <dbReference type="EMBL" id="CAE7897447.1"/>
    </source>
</evidence>
<comment type="caution">
    <text evidence="2">The sequence shown here is derived from an EMBL/GenBank/DDBJ whole genome shotgun (WGS) entry which is preliminary data.</text>
</comment>
<sequence length="1206" mass="132923">PTCKEELCRQDDESVHLNNGCLVTFFRQVAMHAPDNDALMNVVYKSAGIRGVIALVDRDEIPQNSPQYVVFLDLRQIAESFQFLVLDRPYVTKEELAAIPLRKPPPGWRLRVRGGRMRSRKVEIQPNDTLTFGFEYDECIESPTFYSSSSEDGDEDEEDPSEGDEEEATDREDADSEATTRSRSQRRGGNNGDAEPSSDHSFDDSAMPGPTDSCGTLNATQSVAARLVGHAVSCADHLEHKWLTEPAPFSFDMRSRLDALRFLTVELGDPWPFLPFDGGDVPGMLRDFVDLGQAQVDVYRWTWVLVLKPGFIPEQLQLRLRFPSTLEEVVETVQAARVPGDLQAFPQLFGAAPQPAFGVCAFLAAPLWFEEGLVACMDLTDVDGRFFALRLPSYLDRQAALMMADLPPMSDVQVGTSFPHSETLPERLLSTIPWQTDNEQGFSQSGDCYCLALRYGFRLYFADPRRPMQYRDRLAEAVGCRTQELAIFPAEPRVRNAAVDGHHCRTVLVTVPRTFLEEVDASFCFLVDGRQLLQGWYCFRAPDTRVLAADVLDALNEEAPQGWCAEVSGISVGYLLLDVAPGKVLEARYIPAPVPVGGNAEDMAWEQDFVIADPGWYGRFQAGVESSTVEEVDRPMELSATQVVVFRPDYVPIHIDVWLRVPATTDELFAAVSEQCQDAAILGFVRLVEVVPQPDTSFVSVLLLPAWPMTERAVLIDGRLKDGRLFALMVPCHMNLRSLLAAADYDPNCNVLMYAGESPWALEHEESVPVHEGELFVVADPNHGVLITAFLSDMLVSPLAPGDMPPLGSEHEVVLVLSDREPVFLPFVRSDRGALRRQVAAALGIDDTDLFMCRTDPPLQDSCERGRRAKIVCVAYAFRDGSSQTDAFMLGVLDMRPILLGLQGLEIHEWHLDVNRLVERLSGWCPADLAICISGGSPGIALPAGFREVQDGEVLTVTFEDTRTEPSLDCVREECEGGSHHASMPPLVTISEHSPAFHHLDAGRSLMPIGATVGTCGNPGLPNTGMKEDSEAASSVPPRKQAKHDPFFEARHCLSLPELPAKTFSDLGTAYPRRFVSSSGSNKVLGADPLPHMRWGLVVSLLGTEQQMPGQFTGCAYGPLDQEVMSWEMQQNAPRLPPSALIAPFTCDLNTTPECQDGEVRTFPFVCTSYNALSLLTPDRQENGTQTGLYGAAGRVALLDASFEAH</sequence>
<accession>A0A813BB84</accession>
<organism evidence="2 3">
    <name type="scientific">Symbiodinium necroappetens</name>
    <dbReference type="NCBI Taxonomy" id="1628268"/>
    <lineage>
        <taxon>Eukaryota</taxon>
        <taxon>Sar</taxon>
        <taxon>Alveolata</taxon>
        <taxon>Dinophyceae</taxon>
        <taxon>Suessiales</taxon>
        <taxon>Symbiodiniaceae</taxon>
        <taxon>Symbiodinium</taxon>
    </lineage>
</organism>